<dbReference type="PANTHER" id="PTHR30036:SF7">
    <property type="entry name" value="ABC TRANSPORTER PERIPLASMIC-BINDING PROTEIN YPHF"/>
    <property type="match status" value="1"/>
</dbReference>
<accession>A0A2S2E0H8</accession>
<evidence type="ECO:0000256" key="1">
    <source>
        <dbReference type="ARBA" id="ARBA00004418"/>
    </source>
</evidence>
<dbReference type="GO" id="GO:0030246">
    <property type="term" value="F:carbohydrate binding"/>
    <property type="evidence" value="ECO:0007669"/>
    <property type="project" value="TreeGrafter"/>
</dbReference>
<sequence length="331" mass="37508">MGCAFFRLLSLMLVMFITNNAVAESGYRIAVVGKTKNDSFYQQSYKGCLHYAKSHPEIHCLYDGAADYQDVRTQVLVLEDLLKQDIDALLVSVTDSAYLVEGVLEQYARQNVPVITFDSDLLPQHRNYRMAYVGTDNFDFGQALGNAAKKYKKRQPQSICLQSGHRTTPNLNARIAGVRHALSGQSEQRLNGNSGWIEHPRCPLYNMGKRYDAVEQMVTMLGYEPRPIFLAVAGFAQFNPRYTQALSVFKPDIKKNQAVIISADTEEIQLNALRQELSTLNIGQRPFEMGRLSTELMHRYLSEGAKPAQSHYYLDYHYCTPDNVDTCTTNY</sequence>
<evidence type="ECO:0000256" key="3">
    <source>
        <dbReference type="SAM" id="SignalP"/>
    </source>
</evidence>
<dbReference type="GO" id="GO:0030288">
    <property type="term" value="C:outer membrane-bounded periplasmic space"/>
    <property type="evidence" value="ECO:0007669"/>
    <property type="project" value="TreeGrafter"/>
</dbReference>
<dbReference type="KEGG" id="salh:HMF8227_00659"/>
<organism evidence="5 6">
    <name type="scientific">Saliniradius amylolyticus</name>
    <dbReference type="NCBI Taxonomy" id="2183582"/>
    <lineage>
        <taxon>Bacteria</taxon>
        <taxon>Pseudomonadati</taxon>
        <taxon>Pseudomonadota</taxon>
        <taxon>Gammaproteobacteria</taxon>
        <taxon>Alteromonadales</taxon>
        <taxon>Alteromonadaceae</taxon>
        <taxon>Saliniradius</taxon>
    </lineage>
</organism>
<name>A0A2S2E0H8_9ALTE</name>
<keyword evidence="6" id="KW-1185">Reference proteome</keyword>
<keyword evidence="3" id="KW-0732">Signal</keyword>
<comment type="similarity">
    <text evidence="2">Belongs to the bacterial solute-binding protein 2 family.</text>
</comment>
<dbReference type="SUPFAM" id="SSF53822">
    <property type="entry name" value="Periplasmic binding protein-like I"/>
    <property type="match status" value="1"/>
</dbReference>
<evidence type="ECO:0000313" key="5">
    <source>
        <dbReference type="EMBL" id="AWL11155.1"/>
    </source>
</evidence>
<comment type="subcellular location">
    <subcellularLocation>
        <location evidence="1">Periplasm</location>
    </subcellularLocation>
</comment>
<gene>
    <name evidence="5" type="ORF">HMF8227_00659</name>
</gene>
<feature type="domain" description="Periplasmic binding protein" evidence="4">
    <location>
        <begin position="29"/>
        <end position="302"/>
    </location>
</feature>
<dbReference type="Proteomes" id="UP000245728">
    <property type="component" value="Chromosome"/>
</dbReference>
<dbReference type="AlphaFoldDB" id="A0A2S2E0H8"/>
<evidence type="ECO:0000259" key="4">
    <source>
        <dbReference type="Pfam" id="PF13407"/>
    </source>
</evidence>
<dbReference type="GO" id="GO:0055085">
    <property type="term" value="P:transmembrane transport"/>
    <property type="evidence" value="ECO:0007669"/>
    <property type="project" value="UniProtKB-ARBA"/>
</dbReference>
<reference evidence="5 6" key="1">
    <citation type="submission" date="2018-05" db="EMBL/GenBank/DDBJ databases">
        <title>Salinimonas sp. HMF8227 Genome sequencing and assembly.</title>
        <authorList>
            <person name="Kang H."/>
            <person name="Kang J."/>
            <person name="Cha I."/>
            <person name="Kim H."/>
            <person name="Joh K."/>
        </authorList>
    </citation>
    <scope>NUCLEOTIDE SEQUENCE [LARGE SCALE GENOMIC DNA]</scope>
    <source>
        <strain evidence="5 6">HMF8227</strain>
    </source>
</reference>
<dbReference type="OrthoDB" id="3189720at2"/>
<evidence type="ECO:0000256" key="2">
    <source>
        <dbReference type="ARBA" id="ARBA00007639"/>
    </source>
</evidence>
<dbReference type="EMBL" id="CP029347">
    <property type="protein sequence ID" value="AWL11155.1"/>
    <property type="molecule type" value="Genomic_DNA"/>
</dbReference>
<proteinExistence type="inferred from homology"/>
<dbReference type="InterPro" id="IPR025997">
    <property type="entry name" value="SBP_2_dom"/>
</dbReference>
<dbReference type="Pfam" id="PF13407">
    <property type="entry name" value="Peripla_BP_4"/>
    <property type="match status" value="1"/>
</dbReference>
<dbReference type="InterPro" id="IPR028082">
    <property type="entry name" value="Peripla_BP_I"/>
</dbReference>
<dbReference type="InterPro" id="IPR050555">
    <property type="entry name" value="Bact_Solute-Bind_Prot2"/>
</dbReference>
<feature type="chain" id="PRO_5015391241" description="Periplasmic binding protein domain-containing protein" evidence="3">
    <location>
        <begin position="24"/>
        <end position="331"/>
    </location>
</feature>
<evidence type="ECO:0000313" key="6">
    <source>
        <dbReference type="Proteomes" id="UP000245728"/>
    </source>
</evidence>
<dbReference type="Gene3D" id="3.40.50.2300">
    <property type="match status" value="2"/>
</dbReference>
<feature type="signal peptide" evidence="3">
    <location>
        <begin position="1"/>
        <end position="23"/>
    </location>
</feature>
<protein>
    <recommendedName>
        <fullName evidence="4">Periplasmic binding protein domain-containing protein</fullName>
    </recommendedName>
</protein>
<dbReference type="PANTHER" id="PTHR30036">
    <property type="entry name" value="D-XYLOSE-BINDING PERIPLASMIC PROTEIN"/>
    <property type="match status" value="1"/>
</dbReference>